<organism evidence="3 4">
    <name type="scientific">Candida parapsilosis</name>
    <name type="common">Yeast</name>
    <dbReference type="NCBI Taxonomy" id="5480"/>
    <lineage>
        <taxon>Eukaryota</taxon>
        <taxon>Fungi</taxon>
        <taxon>Dikarya</taxon>
        <taxon>Ascomycota</taxon>
        <taxon>Saccharomycotina</taxon>
        <taxon>Pichiomycetes</taxon>
        <taxon>Debaryomycetaceae</taxon>
        <taxon>Candida/Lodderomyces clade</taxon>
        <taxon>Candida</taxon>
    </lineage>
</organism>
<protein>
    <recommendedName>
        <fullName evidence="5">RING-type domain-containing protein</fullName>
    </recommendedName>
</protein>
<dbReference type="Proteomes" id="UP000590412">
    <property type="component" value="Unassembled WGS sequence"/>
</dbReference>
<dbReference type="AlphaFoldDB" id="A0A8X7NPH7"/>
<dbReference type="InterPro" id="IPR042123">
    <property type="entry name" value="Zip3/RNF212-like"/>
</dbReference>
<dbReference type="PANTHER" id="PTHR22663">
    <property type="entry name" value="RING FINGER PROTEIN NARYA-RELATED"/>
    <property type="match status" value="1"/>
</dbReference>
<reference evidence="3" key="1">
    <citation type="submission" date="2020-03" db="EMBL/GenBank/DDBJ databases">
        <title>FDA dAtabase for Regulatory Grade micrObial Sequences (FDA-ARGOS): Supporting development and validation of Infectious Disease Dx tests.</title>
        <authorList>
            <person name="Campos J."/>
            <person name="Goldberg B."/>
            <person name="Tallon L."/>
            <person name="Sadzewicz L."/>
            <person name="Vavikolanu K."/>
            <person name="Mehta A."/>
            <person name="Aluvathingal J."/>
            <person name="Nadendla S."/>
            <person name="Nandy P."/>
            <person name="Geyer C."/>
            <person name="Yan Y."/>
            <person name="Sichtig H."/>
        </authorList>
    </citation>
    <scope>NUCLEOTIDE SEQUENCE [LARGE SCALE GENOMIC DNA]</scope>
    <source>
        <strain evidence="3">FDAARGOS_652</strain>
    </source>
</reference>
<feature type="coiled-coil region" evidence="2">
    <location>
        <begin position="137"/>
        <end position="164"/>
    </location>
</feature>
<dbReference type="EMBL" id="JABWAB010000001">
    <property type="protein sequence ID" value="KAF6059404.1"/>
    <property type="molecule type" value="Genomic_DNA"/>
</dbReference>
<comment type="caution">
    <text evidence="3">The sequence shown here is derived from an EMBL/GenBank/DDBJ whole genome shotgun (WGS) entry which is preliminary data.</text>
</comment>
<dbReference type="GO" id="GO:0000795">
    <property type="term" value="C:synaptonemal complex"/>
    <property type="evidence" value="ECO:0007669"/>
    <property type="project" value="InterPro"/>
</dbReference>
<gene>
    <name evidence="3" type="ORF">FOB60_000986</name>
</gene>
<keyword evidence="2" id="KW-0175">Coiled coil</keyword>
<evidence type="ECO:0000256" key="1">
    <source>
        <dbReference type="ARBA" id="ARBA00023254"/>
    </source>
</evidence>
<dbReference type="GO" id="GO:0007131">
    <property type="term" value="P:reciprocal meiotic recombination"/>
    <property type="evidence" value="ECO:0007669"/>
    <property type="project" value="InterPro"/>
</dbReference>
<dbReference type="GO" id="GO:0016925">
    <property type="term" value="P:protein sumoylation"/>
    <property type="evidence" value="ECO:0007669"/>
    <property type="project" value="TreeGrafter"/>
</dbReference>
<sequence>MDINSHYIYCGICFNDYIEAQQCNDHLLMTSCAHISCNSHFAKDDSSSGGSKLHQCPVCGNRDITTVFIDESIAPELKRFFTPITQQIDEFNSSCKFQFITLVEKINHLKHANGKLKEKVSKQKDFLYAAKEEITHLYKYKSQVENLKQEVGNLKHKIEEYNRPETFELTNDDEIEYGRNNEQENSFIQPTTMRAPEKPFNFASSTFISKIHKQSISKKLGTSVPRVAATITTMANTHNPSKRSFYAESTKIGEINSVHHHAPLLSSGTASSISNSRAQFQSLNLNKYRNPTGRAATSQLASRLTANMRVGTLNQNNDQPSDSGGAFRMANTHSNMISRGPVLNRILKKHSSGSSRHFGH</sequence>
<evidence type="ECO:0000256" key="2">
    <source>
        <dbReference type="SAM" id="Coils"/>
    </source>
</evidence>
<evidence type="ECO:0008006" key="5">
    <source>
        <dbReference type="Google" id="ProtNLM"/>
    </source>
</evidence>
<dbReference type="OrthoDB" id="2535391at2759"/>
<name>A0A8X7NPH7_CANPA</name>
<keyword evidence="1" id="KW-0469">Meiosis</keyword>
<proteinExistence type="predicted"/>
<accession>A0A8X7NPH7</accession>
<dbReference type="GO" id="GO:0019789">
    <property type="term" value="F:SUMO transferase activity"/>
    <property type="evidence" value="ECO:0007669"/>
    <property type="project" value="InterPro"/>
</dbReference>
<dbReference type="GO" id="GO:0007129">
    <property type="term" value="P:homologous chromosome pairing at meiosis"/>
    <property type="evidence" value="ECO:0007669"/>
    <property type="project" value="TreeGrafter"/>
</dbReference>
<dbReference type="PANTHER" id="PTHR22663:SF17">
    <property type="entry name" value="RING FINGER PROTEIN NARYA-RELATED"/>
    <property type="match status" value="1"/>
</dbReference>
<evidence type="ECO:0000313" key="3">
    <source>
        <dbReference type="EMBL" id="KAF6059404.1"/>
    </source>
</evidence>
<evidence type="ECO:0000313" key="4">
    <source>
        <dbReference type="Proteomes" id="UP000590412"/>
    </source>
</evidence>